<evidence type="ECO:0000256" key="3">
    <source>
        <dbReference type="ARBA" id="ARBA00023002"/>
    </source>
</evidence>
<evidence type="ECO:0000259" key="4">
    <source>
        <dbReference type="Pfam" id="PF00248"/>
    </source>
</evidence>
<dbReference type="Pfam" id="PF00248">
    <property type="entry name" value="Aldo_ket_red"/>
    <property type="match status" value="1"/>
</dbReference>
<proteinExistence type="inferred from homology"/>
<dbReference type="InterPro" id="IPR005399">
    <property type="entry name" value="K_chnl_volt-dep_bsu_KCNAB-rel"/>
</dbReference>
<dbReference type="SUPFAM" id="SSF51430">
    <property type="entry name" value="NAD(P)-linked oxidoreductase"/>
    <property type="match status" value="1"/>
</dbReference>
<organism evidence="5">
    <name type="scientific">termite gut metagenome</name>
    <dbReference type="NCBI Taxonomy" id="433724"/>
    <lineage>
        <taxon>unclassified sequences</taxon>
        <taxon>metagenomes</taxon>
        <taxon>organismal metagenomes</taxon>
    </lineage>
</organism>
<keyword evidence="3 5" id="KW-0560">Oxidoreductase</keyword>
<reference evidence="5" key="1">
    <citation type="submission" date="2019-03" db="EMBL/GenBank/DDBJ databases">
        <title>Single cell metagenomics reveals metabolic interactions within the superorganism composed of flagellate Streblomastix strix and complex community of Bacteroidetes bacteria on its surface.</title>
        <authorList>
            <person name="Treitli S.C."/>
            <person name="Kolisko M."/>
            <person name="Husnik F."/>
            <person name="Keeling P."/>
            <person name="Hampl V."/>
        </authorList>
    </citation>
    <scope>NUCLEOTIDE SEQUENCE</scope>
    <source>
        <strain evidence="5">STM</strain>
    </source>
</reference>
<comment type="similarity">
    <text evidence="1">Belongs to the shaker potassium channel beta subunit family.</text>
</comment>
<dbReference type="GO" id="GO:0016491">
    <property type="term" value="F:oxidoreductase activity"/>
    <property type="evidence" value="ECO:0007669"/>
    <property type="project" value="UniProtKB-KW"/>
</dbReference>
<dbReference type="Gene3D" id="3.20.20.100">
    <property type="entry name" value="NADP-dependent oxidoreductase domain"/>
    <property type="match status" value="1"/>
</dbReference>
<evidence type="ECO:0000256" key="1">
    <source>
        <dbReference type="ARBA" id="ARBA00006515"/>
    </source>
</evidence>
<dbReference type="GO" id="GO:0051596">
    <property type="term" value="P:methylglyoxal catabolic process"/>
    <property type="evidence" value="ECO:0007669"/>
    <property type="project" value="TreeGrafter"/>
</dbReference>
<gene>
    <name evidence="5" type="ORF">EZS27_032476</name>
</gene>
<dbReference type="InterPro" id="IPR036812">
    <property type="entry name" value="NAD(P)_OxRdtase_dom_sf"/>
</dbReference>
<comment type="caution">
    <text evidence="5">The sequence shown here is derived from an EMBL/GenBank/DDBJ whole genome shotgun (WGS) entry which is preliminary data.</text>
</comment>
<evidence type="ECO:0000313" key="5">
    <source>
        <dbReference type="EMBL" id="KAA6317352.1"/>
    </source>
</evidence>
<dbReference type="PANTHER" id="PTHR43150">
    <property type="entry name" value="HYPERKINETIC, ISOFORM M"/>
    <property type="match status" value="1"/>
</dbReference>
<evidence type="ECO:0000256" key="2">
    <source>
        <dbReference type="ARBA" id="ARBA00022857"/>
    </source>
</evidence>
<keyword evidence="2" id="KW-0521">NADP</keyword>
<dbReference type="EC" id="1.1.1.-" evidence="5"/>
<dbReference type="EMBL" id="SNRY01004549">
    <property type="protein sequence ID" value="KAA6317352.1"/>
    <property type="molecule type" value="Genomic_DNA"/>
</dbReference>
<sequence>MYIPSSTRYCEQMTYKYCGRSGLMLPRISLGLWHNFGDVDNFNIAVDMIGHAFDNGITHFDLANNYGPPPGSAERNFGKILKSNFAGYRDEMIISSKAGHLMWEGPYGDGSSRKNLMVSIEQSLSRTGLEYFDIFYSHRYDGVTPIEETMQALVDIVHQGKALYAGISKYPPQEAEKAYDILTAAGVKCLIHQDRYSMFSREVEGGTLQLTDVYGCGFIAFSPLAQGLLTDKYLNGIPEDSRAARPTGFLKREQVTEDNVATARQLNQIAQQRGQSLAQMALAWVLKNERVTSVIVGSSSVHQLDDNLKALQNLDFTNDELSAIEQILSSVNTQIPK</sequence>
<name>A0A5J4Q712_9ZZZZ</name>
<accession>A0A5J4Q712</accession>
<dbReference type="PANTHER" id="PTHR43150:SF4">
    <property type="entry name" value="L-GLYCERALDEHYDE 3-PHOSPHATE REDUCTASE"/>
    <property type="match status" value="1"/>
</dbReference>
<dbReference type="AlphaFoldDB" id="A0A5J4Q712"/>
<dbReference type="InterPro" id="IPR023210">
    <property type="entry name" value="NADP_OxRdtase_dom"/>
</dbReference>
<protein>
    <submittedName>
        <fullName evidence="5">L-glyceraldehyde 3-phosphate reductase</fullName>
        <ecNumber evidence="5">1.1.1.-</ecNumber>
    </submittedName>
</protein>
<feature type="domain" description="NADP-dependent oxidoreductase" evidence="4">
    <location>
        <begin position="27"/>
        <end position="328"/>
    </location>
</feature>